<evidence type="ECO:0000259" key="2">
    <source>
        <dbReference type="Pfam" id="PF11566"/>
    </source>
</evidence>
<reference evidence="3 4" key="1">
    <citation type="journal article" date="2021" name="Sci. Rep.">
        <title>The genome of the diatom Chaetoceros tenuissimus carries an ancient integrated fragment of an extant virus.</title>
        <authorList>
            <person name="Hongo Y."/>
            <person name="Kimura K."/>
            <person name="Takaki Y."/>
            <person name="Yoshida Y."/>
            <person name="Baba S."/>
            <person name="Kobayashi G."/>
            <person name="Nagasaki K."/>
            <person name="Hano T."/>
            <person name="Tomaru Y."/>
        </authorList>
    </citation>
    <scope>NUCLEOTIDE SEQUENCE [LARGE SCALE GENOMIC DNA]</scope>
    <source>
        <strain evidence="3 4">NIES-3715</strain>
    </source>
</reference>
<sequence>MSERDEIQKVKDYLLKCKTVPTTSNAIRIAVASLDLELKKLDRDEKLREMFIQSNGSDIKEKEAGTQSALSDDSMGVRVELDESGNEQDIMRTVNNNDTSNEDWQEVEVDAAMEIADSFLGGIDAGNILLQQTLTGMSEANTRVKTPLAAIALALHSALLSQSLGFKCTGIPDDECCFNNDDKEKSAKKRGFAAPIRELPRGVFVPRNWDASAQKVTMRYSKTGMPATILRVQSIHANKDVKVNFGPLGGEPSELIFPLDQHFNLSGFNLVVAREPNGVKPALYYVGLSRLLSEFCNKNDLGIVVDDTETTTFIVEGDVQNSIPKKEEYVGPPVQPPPVKKLDLKIEKVKPPNTDLLLRFEQQLRHGQRLVQGDFSNDLLPSGIPDAGFADPLRQGNNPVPSGNLMGPNHPAFHRQFYSEDNNDGSPDFMTPGGVGMQPRFDPYYPPGVGGRGLQPGRGRGRGRGGPGRFNGGGDPNPDHLRPPNNFGGGDMFM</sequence>
<feature type="region of interest" description="Disordered" evidence="1">
    <location>
        <begin position="392"/>
        <end position="428"/>
    </location>
</feature>
<dbReference type="Pfam" id="PF11566">
    <property type="entry name" value="PI31_Prot_N"/>
    <property type="match status" value="1"/>
</dbReference>
<feature type="region of interest" description="Disordered" evidence="1">
    <location>
        <begin position="445"/>
        <end position="494"/>
    </location>
</feature>
<gene>
    <name evidence="3" type="ORF">CTEN210_17592</name>
</gene>
<proteinExistence type="predicted"/>
<dbReference type="Proteomes" id="UP001054902">
    <property type="component" value="Unassembled WGS sequence"/>
</dbReference>
<protein>
    <recommendedName>
        <fullName evidence="2">PI31 proteasome regulator N-terminal domain-containing protein</fullName>
    </recommendedName>
</protein>
<evidence type="ECO:0000313" key="3">
    <source>
        <dbReference type="EMBL" id="GFH61116.1"/>
    </source>
</evidence>
<organism evidence="3 4">
    <name type="scientific">Chaetoceros tenuissimus</name>
    <dbReference type="NCBI Taxonomy" id="426638"/>
    <lineage>
        <taxon>Eukaryota</taxon>
        <taxon>Sar</taxon>
        <taxon>Stramenopiles</taxon>
        <taxon>Ochrophyta</taxon>
        <taxon>Bacillariophyta</taxon>
        <taxon>Coscinodiscophyceae</taxon>
        <taxon>Chaetocerotophycidae</taxon>
        <taxon>Chaetocerotales</taxon>
        <taxon>Chaetocerotaceae</taxon>
        <taxon>Chaetoceros</taxon>
    </lineage>
</organism>
<evidence type="ECO:0000313" key="4">
    <source>
        <dbReference type="Proteomes" id="UP001054902"/>
    </source>
</evidence>
<accession>A0AAD3DD56</accession>
<comment type="caution">
    <text evidence="3">The sequence shown here is derived from an EMBL/GenBank/DDBJ whole genome shotgun (WGS) entry which is preliminary data.</text>
</comment>
<evidence type="ECO:0000256" key="1">
    <source>
        <dbReference type="SAM" id="MobiDB-lite"/>
    </source>
</evidence>
<feature type="compositionally biased region" description="Gly residues" evidence="1">
    <location>
        <begin position="448"/>
        <end position="475"/>
    </location>
</feature>
<dbReference type="AlphaFoldDB" id="A0AAD3DD56"/>
<feature type="domain" description="PI31 proteasome regulator N-terminal" evidence="2">
    <location>
        <begin position="142"/>
        <end position="237"/>
    </location>
</feature>
<dbReference type="EMBL" id="BLLK01000071">
    <property type="protein sequence ID" value="GFH61116.1"/>
    <property type="molecule type" value="Genomic_DNA"/>
</dbReference>
<name>A0AAD3DD56_9STRA</name>
<dbReference type="InterPro" id="IPR021625">
    <property type="entry name" value="PI31_Prot_N"/>
</dbReference>
<keyword evidence="4" id="KW-1185">Reference proteome</keyword>
<dbReference type="Gene3D" id="3.40.1000.30">
    <property type="match status" value="1"/>
</dbReference>